<evidence type="ECO:0000256" key="1">
    <source>
        <dbReference type="ARBA" id="ARBA00004141"/>
    </source>
</evidence>
<keyword evidence="3 5" id="KW-1133">Transmembrane helix</keyword>
<dbReference type="InterPro" id="IPR024199">
    <property type="entry name" value="Uncharacterised_DsbB"/>
</dbReference>
<gene>
    <name evidence="7" type="ORF">GCM10017083_44540</name>
</gene>
<dbReference type="Proteomes" id="UP000630353">
    <property type="component" value="Unassembled WGS sequence"/>
</dbReference>
<feature type="chain" id="PRO_5037318536" evidence="6">
    <location>
        <begin position="24"/>
        <end position="167"/>
    </location>
</feature>
<dbReference type="SUPFAM" id="SSF158442">
    <property type="entry name" value="DsbB-like"/>
    <property type="match status" value="1"/>
</dbReference>
<reference evidence="7" key="2">
    <citation type="submission" date="2020-09" db="EMBL/GenBank/DDBJ databases">
        <authorList>
            <person name="Sun Q."/>
            <person name="Kim S."/>
        </authorList>
    </citation>
    <scope>NUCLEOTIDE SEQUENCE</scope>
    <source>
        <strain evidence="7">KCTC 42651</strain>
    </source>
</reference>
<proteinExistence type="predicted"/>
<dbReference type="InterPro" id="IPR023380">
    <property type="entry name" value="DsbB-like_sf"/>
</dbReference>
<organism evidence="7 8">
    <name type="scientific">Thalassobaculum fulvum</name>
    <dbReference type="NCBI Taxonomy" id="1633335"/>
    <lineage>
        <taxon>Bacteria</taxon>
        <taxon>Pseudomonadati</taxon>
        <taxon>Pseudomonadota</taxon>
        <taxon>Alphaproteobacteria</taxon>
        <taxon>Rhodospirillales</taxon>
        <taxon>Thalassobaculaceae</taxon>
        <taxon>Thalassobaculum</taxon>
    </lineage>
</organism>
<feature type="signal peptide" evidence="6">
    <location>
        <begin position="1"/>
        <end position="23"/>
    </location>
</feature>
<dbReference type="Pfam" id="PF02600">
    <property type="entry name" value="DsbB"/>
    <property type="match status" value="1"/>
</dbReference>
<keyword evidence="8" id="KW-1185">Reference proteome</keyword>
<dbReference type="Gene3D" id="1.20.1550.10">
    <property type="entry name" value="DsbB-like"/>
    <property type="match status" value="1"/>
</dbReference>
<feature type="transmembrane region" description="Helical" evidence="5">
    <location>
        <begin position="65"/>
        <end position="87"/>
    </location>
</feature>
<feature type="transmembrane region" description="Helical" evidence="5">
    <location>
        <begin position="127"/>
        <end position="156"/>
    </location>
</feature>
<feature type="transmembrane region" description="Helical" evidence="5">
    <location>
        <begin position="39"/>
        <end position="58"/>
    </location>
</feature>
<dbReference type="RefSeq" id="WP_189993786.1">
    <property type="nucleotide sequence ID" value="NZ_BMZS01000011.1"/>
</dbReference>
<dbReference type="GO" id="GO:0016020">
    <property type="term" value="C:membrane"/>
    <property type="evidence" value="ECO:0007669"/>
    <property type="project" value="UniProtKB-SubCell"/>
</dbReference>
<keyword evidence="4 5" id="KW-0472">Membrane</keyword>
<dbReference type="GO" id="GO:0015035">
    <property type="term" value="F:protein-disulfide reductase activity"/>
    <property type="evidence" value="ECO:0007669"/>
    <property type="project" value="InterPro"/>
</dbReference>
<evidence type="ECO:0000256" key="2">
    <source>
        <dbReference type="ARBA" id="ARBA00022692"/>
    </source>
</evidence>
<sequence>MTRTVPFAGLALAAASAAALALAFVGQYGFDLQPCVLCVWQRWPHGAAIVLGLAAWVLRGRPAAATAALLLAVAAELTTGGIAVFHVGVEQGWWQGTAECGSGALPNDLAALKAQILSQPIVRCDEVAFAVFGISMAGWNALLAAGLAGLGVGAVLEDRRPAREDAA</sequence>
<dbReference type="EMBL" id="BMZS01000011">
    <property type="protein sequence ID" value="GHD59696.1"/>
    <property type="molecule type" value="Genomic_DNA"/>
</dbReference>
<dbReference type="GO" id="GO:0006457">
    <property type="term" value="P:protein folding"/>
    <property type="evidence" value="ECO:0007669"/>
    <property type="project" value="InterPro"/>
</dbReference>
<evidence type="ECO:0000256" key="5">
    <source>
        <dbReference type="SAM" id="Phobius"/>
    </source>
</evidence>
<dbReference type="AlphaFoldDB" id="A0A918XVZ3"/>
<reference evidence="7" key="1">
    <citation type="journal article" date="2014" name="Int. J. Syst. Evol. Microbiol.">
        <title>Complete genome sequence of Corynebacterium casei LMG S-19264T (=DSM 44701T), isolated from a smear-ripened cheese.</title>
        <authorList>
            <consortium name="US DOE Joint Genome Institute (JGI-PGF)"/>
            <person name="Walter F."/>
            <person name="Albersmeier A."/>
            <person name="Kalinowski J."/>
            <person name="Ruckert C."/>
        </authorList>
    </citation>
    <scope>NUCLEOTIDE SEQUENCE</scope>
    <source>
        <strain evidence="7">KCTC 42651</strain>
    </source>
</reference>
<dbReference type="PIRSF" id="PIRSF033913">
    <property type="entry name" value="S-S_format_DsbB"/>
    <property type="match status" value="1"/>
</dbReference>
<protein>
    <submittedName>
        <fullName evidence="7">Dihydroneopterin aldolase</fullName>
    </submittedName>
</protein>
<evidence type="ECO:0000313" key="8">
    <source>
        <dbReference type="Proteomes" id="UP000630353"/>
    </source>
</evidence>
<keyword evidence="2 5" id="KW-0812">Transmembrane</keyword>
<evidence type="ECO:0000256" key="3">
    <source>
        <dbReference type="ARBA" id="ARBA00022989"/>
    </source>
</evidence>
<keyword evidence="6" id="KW-0732">Signal</keyword>
<dbReference type="InterPro" id="IPR003752">
    <property type="entry name" value="DiS_bond_form_DsbB/BdbC"/>
</dbReference>
<accession>A0A918XVZ3</accession>
<evidence type="ECO:0000313" key="7">
    <source>
        <dbReference type="EMBL" id="GHD59696.1"/>
    </source>
</evidence>
<name>A0A918XVZ3_9PROT</name>
<evidence type="ECO:0000256" key="6">
    <source>
        <dbReference type="SAM" id="SignalP"/>
    </source>
</evidence>
<evidence type="ECO:0000256" key="4">
    <source>
        <dbReference type="ARBA" id="ARBA00023136"/>
    </source>
</evidence>
<comment type="subcellular location">
    <subcellularLocation>
        <location evidence="1">Membrane</location>
        <topology evidence="1">Multi-pass membrane protein</topology>
    </subcellularLocation>
</comment>
<comment type="caution">
    <text evidence="7">The sequence shown here is derived from an EMBL/GenBank/DDBJ whole genome shotgun (WGS) entry which is preliminary data.</text>
</comment>